<dbReference type="GO" id="GO:0005829">
    <property type="term" value="C:cytosol"/>
    <property type="evidence" value="ECO:0007669"/>
    <property type="project" value="InterPro"/>
</dbReference>
<dbReference type="Proteomes" id="UP000013523">
    <property type="component" value="Chromosome"/>
</dbReference>
<dbReference type="HOGENOM" id="CLU_025841_0_2_9"/>
<keyword evidence="7 12" id="KW-0560">Oxidoreductase</keyword>
<dbReference type="UniPathway" id="UPA00193"/>
<evidence type="ECO:0000256" key="3">
    <source>
        <dbReference type="ARBA" id="ARBA00006743"/>
    </source>
</evidence>
<keyword evidence="9" id="KW-0486">Methionine biosynthesis</keyword>
<dbReference type="NCBIfam" id="TIGR00676">
    <property type="entry name" value="fadh2"/>
    <property type="match status" value="1"/>
</dbReference>
<dbReference type="KEGG" id="cpas:Clopa_4821"/>
<dbReference type="PATRIC" id="fig|86416.3.peg.4814"/>
<dbReference type="GO" id="GO:0071949">
    <property type="term" value="F:FAD binding"/>
    <property type="evidence" value="ECO:0007669"/>
    <property type="project" value="TreeGrafter"/>
</dbReference>
<comment type="pathway">
    <text evidence="2 12">One-carbon metabolism; tetrahydrofolate interconversion.</text>
</comment>
<evidence type="ECO:0000256" key="6">
    <source>
        <dbReference type="ARBA" id="ARBA00022827"/>
    </source>
</evidence>
<evidence type="ECO:0000256" key="12">
    <source>
        <dbReference type="RuleBase" id="RU003862"/>
    </source>
</evidence>
<dbReference type="eggNOG" id="COG0685">
    <property type="taxonomic scope" value="Bacteria"/>
</dbReference>
<dbReference type="GO" id="GO:0009086">
    <property type="term" value="P:methionine biosynthetic process"/>
    <property type="evidence" value="ECO:0007669"/>
    <property type="project" value="UniProtKB-KW"/>
</dbReference>
<dbReference type="Gene3D" id="3.20.20.220">
    <property type="match status" value="1"/>
</dbReference>
<keyword evidence="5 12" id="KW-0285">Flavoprotein</keyword>
<evidence type="ECO:0000256" key="1">
    <source>
        <dbReference type="ARBA" id="ARBA00001974"/>
    </source>
</evidence>
<evidence type="ECO:0000256" key="2">
    <source>
        <dbReference type="ARBA" id="ARBA00004777"/>
    </source>
</evidence>
<accession>R4KG82</accession>
<dbReference type="EC" id="1.5.1.54" evidence="12"/>
<dbReference type="EMBL" id="CP003261">
    <property type="protein sequence ID" value="AGK99504.1"/>
    <property type="molecule type" value="Genomic_DNA"/>
</dbReference>
<dbReference type="PANTHER" id="PTHR45754">
    <property type="entry name" value="METHYLENETETRAHYDROFOLATE REDUCTASE"/>
    <property type="match status" value="1"/>
</dbReference>
<dbReference type="GO" id="GO:0035999">
    <property type="term" value="P:tetrahydrofolate interconversion"/>
    <property type="evidence" value="ECO:0007669"/>
    <property type="project" value="UniProtKB-UniPathway"/>
</dbReference>
<evidence type="ECO:0000256" key="9">
    <source>
        <dbReference type="ARBA" id="ARBA00023167"/>
    </source>
</evidence>
<keyword evidence="14" id="KW-1185">Reference proteome</keyword>
<sequence length="293" mass="33453">MKIKDMYNKEIPLISFEIFPPRKETNIESIYNTIDILSSLEPDFISVTYGAGGSNDNKTMEIASIIKNKYNIEALAHLTCITSTKNDIENTLNNLKENNINNILALRGDFPSESYKQNKLEYKYASDLINHIKTKQSFSIGAACYPEGHIECKSIRENLLHLKQKVSMGAEFLITQLFFDNEYFYDFNEKIKEFNINIPISIGIMPVTNKNQLLKMISLCGANLPDKFIRILTKYEYNPEALKEAGIAYATEQIIDLLSYGADGIHIYTMNKPEIAKKILSNISYIRKTNKIS</sequence>
<organism evidence="13 14">
    <name type="scientific">Clostridium pasteurianum BC1</name>
    <dbReference type="NCBI Taxonomy" id="86416"/>
    <lineage>
        <taxon>Bacteria</taxon>
        <taxon>Bacillati</taxon>
        <taxon>Bacillota</taxon>
        <taxon>Clostridia</taxon>
        <taxon>Eubacteriales</taxon>
        <taxon>Clostridiaceae</taxon>
        <taxon>Clostridium</taxon>
    </lineage>
</organism>
<comment type="catalytic activity">
    <reaction evidence="11">
        <text>(6S)-5-methyl-5,6,7,8-tetrahydrofolate + NAD(+) = (6R)-5,10-methylene-5,6,7,8-tetrahydrofolate + NADH + H(+)</text>
        <dbReference type="Rhea" id="RHEA:19821"/>
        <dbReference type="ChEBI" id="CHEBI:15378"/>
        <dbReference type="ChEBI" id="CHEBI:15636"/>
        <dbReference type="ChEBI" id="CHEBI:18608"/>
        <dbReference type="ChEBI" id="CHEBI:57540"/>
        <dbReference type="ChEBI" id="CHEBI:57945"/>
        <dbReference type="EC" id="1.5.1.54"/>
    </reaction>
    <physiologicalReaction direction="right-to-left" evidence="11">
        <dbReference type="Rhea" id="RHEA:19823"/>
    </physiologicalReaction>
</comment>
<comment type="pathway">
    <text evidence="10">Amino-acid biosynthesis; L-methionine biosynthesis via de novo pathway.</text>
</comment>
<evidence type="ECO:0000256" key="7">
    <source>
        <dbReference type="ARBA" id="ARBA00023002"/>
    </source>
</evidence>
<protein>
    <recommendedName>
        <fullName evidence="12">Methylenetetrahydrofolate reductase</fullName>
        <ecNumber evidence="12">1.5.1.54</ecNumber>
    </recommendedName>
</protein>
<proteinExistence type="inferred from homology"/>
<dbReference type="InterPro" id="IPR004620">
    <property type="entry name" value="MTHF_reductase_bac"/>
</dbReference>
<name>R4KG82_CLOPA</name>
<keyword evidence="6 12" id="KW-0274">FAD</keyword>
<gene>
    <name evidence="13" type="ORF">Clopa_4821</name>
</gene>
<comment type="cofactor">
    <cofactor evidence="1 12">
        <name>FAD</name>
        <dbReference type="ChEBI" id="CHEBI:57692"/>
    </cofactor>
</comment>
<dbReference type="AlphaFoldDB" id="R4KG82"/>
<evidence type="ECO:0000256" key="4">
    <source>
        <dbReference type="ARBA" id="ARBA00022605"/>
    </source>
</evidence>
<evidence type="ECO:0000256" key="8">
    <source>
        <dbReference type="ARBA" id="ARBA00023027"/>
    </source>
</evidence>
<dbReference type="GO" id="GO:0106312">
    <property type="term" value="F:methylenetetrahydrofolate reductase (NADH) activity"/>
    <property type="evidence" value="ECO:0007669"/>
    <property type="project" value="UniProtKB-EC"/>
</dbReference>
<reference evidence="13 14" key="1">
    <citation type="submission" date="2012-01" db="EMBL/GenBank/DDBJ databases">
        <title>Complete sequence of chromosome of Clostridium pasteurianum BC1.</title>
        <authorList>
            <consortium name="US DOE Joint Genome Institute"/>
            <person name="Lucas S."/>
            <person name="Han J."/>
            <person name="Lapidus A."/>
            <person name="Cheng J.-F."/>
            <person name="Goodwin L."/>
            <person name="Pitluck S."/>
            <person name="Peters L."/>
            <person name="Mikhailova N."/>
            <person name="Teshima H."/>
            <person name="Detter J.C."/>
            <person name="Han C."/>
            <person name="Tapia R."/>
            <person name="Land M."/>
            <person name="Hauser L."/>
            <person name="Kyrpides N."/>
            <person name="Ivanova N."/>
            <person name="Pagani I."/>
            <person name="Dunn J."/>
            <person name="Taghavi S."/>
            <person name="Francis A."/>
            <person name="van der Lelie D."/>
            <person name="Woyke T."/>
        </authorList>
    </citation>
    <scope>NUCLEOTIDE SEQUENCE [LARGE SCALE GENOMIC DNA]</scope>
    <source>
        <strain evidence="13 14">BC1</strain>
    </source>
</reference>
<evidence type="ECO:0000256" key="5">
    <source>
        <dbReference type="ARBA" id="ARBA00022630"/>
    </source>
</evidence>
<evidence type="ECO:0000256" key="11">
    <source>
        <dbReference type="ARBA" id="ARBA00048628"/>
    </source>
</evidence>
<dbReference type="SUPFAM" id="SSF51730">
    <property type="entry name" value="FAD-linked oxidoreductase"/>
    <property type="match status" value="1"/>
</dbReference>
<dbReference type="OrthoDB" id="9812555at2"/>
<dbReference type="Pfam" id="PF02219">
    <property type="entry name" value="MTHFR"/>
    <property type="match status" value="1"/>
</dbReference>
<comment type="similarity">
    <text evidence="3 12">Belongs to the methylenetetrahydrofolate reductase family.</text>
</comment>
<evidence type="ECO:0000313" key="13">
    <source>
        <dbReference type="EMBL" id="AGK99504.1"/>
    </source>
</evidence>
<dbReference type="InterPro" id="IPR003171">
    <property type="entry name" value="Mehydrof_redctse-like"/>
</dbReference>
<dbReference type="STRING" id="86416.Clopa_4821"/>
<dbReference type="CDD" id="cd00537">
    <property type="entry name" value="MTHFR"/>
    <property type="match status" value="1"/>
</dbReference>
<dbReference type="PANTHER" id="PTHR45754:SF3">
    <property type="entry name" value="METHYLENETETRAHYDROFOLATE REDUCTASE (NADPH)"/>
    <property type="match status" value="1"/>
</dbReference>
<dbReference type="RefSeq" id="WP_015617770.1">
    <property type="nucleotide sequence ID" value="NC_021182.1"/>
</dbReference>
<evidence type="ECO:0000313" key="14">
    <source>
        <dbReference type="Proteomes" id="UP000013523"/>
    </source>
</evidence>
<keyword evidence="4" id="KW-0028">Amino-acid biosynthesis</keyword>
<evidence type="ECO:0000256" key="10">
    <source>
        <dbReference type="ARBA" id="ARBA00034478"/>
    </source>
</evidence>
<keyword evidence="8" id="KW-0520">NAD</keyword>
<dbReference type="InterPro" id="IPR029041">
    <property type="entry name" value="FAD-linked_oxidoreductase-like"/>
</dbReference>